<protein>
    <submittedName>
        <fullName evidence="1">Uncharacterized protein</fullName>
    </submittedName>
</protein>
<sequence>MDEIKRIFNERFSSWNIYFEQYGIATWVRMNDGNTHFFEVEIVPNEGVGVSVGRFVEEVDFSGHDVAFDSLNEALEFIDRKVAE</sequence>
<evidence type="ECO:0000313" key="1">
    <source>
        <dbReference type="EMBL" id="MDG0814222.1"/>
    </source>
</evidence>
<dbReference type="EMBL" id="JAPDIA010000009">
    <property type="protein sequence ID" value="MDG0814222.1"/>
    <property type="molecule type" value="Genomic_DNA"/>
</dbReference>
<proteinExistence type="predicted"/>
<organism evidence="1 2">
    <name type="scientific">Cohnella rhizosphaerae</name>
    <dbReference type="NCBI Taxonomy" id="1457232"/>
    <lineage>
        <taxon>Bacteria</taxon>
        <taxon>Bacillati</taxon>
        <taxon>Bacillota</taxon>
        <taxon>Bacilli</taxon>
        <taxon>Bacillales</taxon>
        <taxon>Paenibacillaceae</taxon>
        <taxon>Cohnella</taxon>
    </lineage>
</organism>
<reference evidence="1" key="1">
    <citation type="submission" date="2022-10" db="EMBL/GenBank/DDBJ databases">
        <title>Comparative genomic analysis of Cohnella hashimotonis sp. nov., isolated from the International Space Station.</title>
        <authorList>
            <person name="Simpson A."/>
            <person name="Venkateswaran K."/>
        </authorList>
    </citation>
    <scope>NUCLEOTIDE SEQUENCE</scope>
    <source>
        <strain evidence="1">DSM 28161</strain>
    </source>
</reference>
<dbReference type="Proteomes" id="UP001153404">
    <property type="component" value="Unassembled WGS sequence"/>
</dbReference>
<keyword evidence="2" id="KW-1185">Reference proteome</keyword>
<dbReference type="AlphaFoldDB" id="A0A9X4L665"/>
<evidence type="ECO:0000313" key="2">
    <source>
        <dbReference type="Proteomes" id="UP001153404"/>
    </source>
</evidence>
<accession>A0A9X4L665</accession>
<comment type="caution">
    <text evidence="1">The sequence shown here is derived from an EMBL/GenBank/DDBJ whole genome shotgun (WGS) entry which is preliminary data.</text>
</comment>
<gene>
    <name evidence="1" type="ORF">OMP40_36795</name>
</gene>
<dbReference type="RefSeq" id="WP_277538971.1">
    <property type="nucleotide sequence ID" value="NZ_JAPDIA010000009.1"/>
</dbReference>
<name>A0A9X4L665_9BACL</name>